<evidence type="ECO:0000313" key="5">
    <source>
        <dbReference type="EMBL" id="RHK05729.1"/>
    </source>
</evidence>
<keyword evidence="1" id="KW-0812">Transmembrane</keyword>
<proteinExistence type="predicted"/>
<accession>A0A1L8SFQ0</accession>
<reference evidence="5 6" key="1">
    <citation type="submission" date="2018-08" db="EMBL/GenBank/DDBJ databases">
        <title>A genome reference for cultivated species of the human gut microbiota.</title>
        <authorList>
            <person name="Zou Y."/>
            <person name="Xue W."/>
            <person name="Luo G."/>
        </authorList>
    </citation>
    <scope>NUCLEOTIDE SEQUENCE [LARGE SCALE GENOMIC DNA]</scope>
    <source>
        <strain evidence="5 6">AF48-16</strain>
    </source>
</reference>
<feature type="transmembrane region" description="Helical" evidence="1">
    <location>
        <begin position="37"/>
        <end position="58"/>
    </location>
</feature>
<feature type="transmembrane region" description="Helical" evidence="1">
    <location>
        <begin position="70"/>
        <end position="91"/>
    </location>
</feature>
<sequence>MVAAIIYWAMIIISFGWLAVSLYFSIFYLARKENGNLWAFGFLNVITAIIQAIVLVVYRTLGQDWGVTQYSSLIYLALGLLLGLTVIQAVLGREPKAKVA</sequence>
<dbReference type="EMBL" id="JARQDV010000001">
    <property type="protein sequence ID" value="MDT2963101.1"/>
    <property type="molecule type" value="Genomic_DNA"/>
</dbReference>
<dbReference type="RefSeq" id="WP_005227198.1">
    <property type="nucleotide sequence ID" value="NZ_BAAAXK010000048.1"/>
</dbReference>
<keyword evidence="1" id="KW-0472">Membrane</keyword>
<dbReference type="GeneID" id="83458215"/>
<reference evidence="2 8" key="3">
    <citation type="submission" date="2023-03" db="EMBL/GenBank/DDBJ databases">
        <authorList>
            <person name="Shen W."/>
            <person name="Cai J."/>
        </authorList>
    </citation>
    <scope>NUCLEOTIDE SEQUENCE [LARGE SCALE GENOMIC DNA]</scope>
    <source>
        <strain evidence="3 8">B516</strain>
        <strain evidence="2">K72-2</strain>
    </source>
</reference>
<reference evidence="4 7" key="2">
    <citation type="submission" date="2019-11" db="EMBL/GenBank/DDBJ databases">
        <title>Detection and genome characteristic of a blood enterococcus casselifavus isolate from Zhengzhou,china.</title>
        <authorList>
            <person name="Wen P."/>
        </authorList>
    </citation>
    <scope>NUCLEOTIDE SEQUENCE [LARGE SCALE GENOMIC DNA]</scope>
    <source>
        <strain evidence="4 7">EC291</strain>
    </source>
</reference>
<dbReference type="AlphaFoldDB" id="A0A1L8SFQ0"/>
<evidence type="ECO:0000313" key="2">
    <source>
        <dbReference type="EMBL" id="MDT2963101.1"/>
    </source>
</evidence>
<dbReference type="Proteomes" id="UP000286288">
    <property type="component" value="Unassembled WGS sequence"/>
</dbReference>
<evidence type="ECO:0000313" key="6">
    <source>
        <dbReference type="Proteomes" id="UP000286288"/>
    </source>
</evidence>
<dbReference type="Proteomes" id="UP000422837">
    <property type="component" value="Chromosome"/>
</dbReference>
<dbReference type="EMBL" id="CP046123">
    <property type="protein sequence ID" value="QGN28302.1"/>
    <property type="molecule type" value="Genomic_DNA"/>
</dbReference>
<dbReference type="EMBL" id="JARQDZ010000004">
    <property type="protein sequence ID" value="MDT2983037.1"/>
    <property type="molecule type" value="Genomic_DNA"/>
</dbReference>
<evidence type="ECO:0008006" key="9">
    <source>
        <dbReference type="Google" id="ProtNLM"/>
    </source>
</evidence>
<gene>
    <name evidence="5" type="ORF">DW084_12395</name>
    <name evidence="4" type="ORF">GFU50_01685</name>
    <name evidence="2" type="ORF">P7I32_00660</name>
    <name evidence="3" type="ORF">P7I34_10210</name>
</gene>
<protein>
    <recommendedName>
        <fullName evidence="9">Integral membrane protein</fullName>
    </recommendedName>
</protein>
<evidence type="ECO:0000313" key="8">
    <source>
        <dbReference type="Proteomes" id="UP001253851"/>
    </source>
</evidence>
<feature type="transmembrane region" description="Helical" evidence="1">
    <location>
        <begin position="6"/>
        <end position="30"/>
    </location>
</feature>
<evidence type="ECO:0000256" key="1">
    <source>
        <dbReference type="SAM" id="Phobius"/>
    </source>
</evidence>
<evidence type="ECO:0000313" key="7">
    <source>
        <dbReference type="Proteomes" id="UP000422837"/>
    </source>
</evidence>
<name>A0A1L8SFQ0_ENTCA</name>
<dbReference type="Proteomes" id="UP001253851">
    <property type="component" value="Unassembled WGS sequence"/>
</dbReference>
<organism evidence="5 6">
    <name type="scientific">Enterococcus casseliflavus</name>
    <name type="common">Enterococcus flavescens</name>
    <dbReference type="NCBI Taxonomy" id="37734"/>
    <lineage>
        <taxon>Bacteria</taxon>
        <taxon>Bacillati</taxon>
        <taxon>Bacillota</taxon>
        <taxon>Bacilli</taxon>
        <taxon>Lactobacillales</taxon>
        <taxon>Enterococcaceae</taxon>
        <taxon>Enterococcus</taxon>
    </lineage>
</organism>
<keyword evidence="1" id="KW-1133">Transmembrane helix</keyword>
<evidence type="ECO:0000313" key="3">
    <source>
        <dbReference type="EMBL" id="MDT2983037.1"/>
    </source>
</evidence>
<dbReference type="EMBL" id="QRMZ01000016">
    <property type="protein sequence ID" value="RHK05729.1"/>
    <property type="molecule type" value="Genomic_DNA"/>
</dbReference>
<dbReference type="Proteomes" id="UP001268896">
    <property type="component" value="Unassembled WGS sequence"/>
</dbReference>
<evidence type="ECO:0000313" key="4">
    <source>
        <dbReference type="EMBL" id="QGN28302.1"/>
    </source>
</evidence>